<dbReference type="PROSITE" id="PS51194">
    <property type="entry name" value="HELICASE_CTER"/>
    <property type="match status" value="1"/>
</dbReference>
<keyword evidence="4" id="KW-0238">DNA-binding</keyword>
<proteinExistence type="inferred from homology"/>
<dbReference type="Pfam" id="PF00270">
    <property type="entry name" value="DEAD"/>
    <property type="match status" value="1"/>
</dbReference>
<feature type="domain" description="Helicase C-terminal" evidence="10">
    <location>
        <begin position="264"/>
        <end position="434"/>
    </location>
</feature>
<dbReference type="PROSITE" id="PS51192">
    <property type="entry name" value="HELICASE_ATP_BIND_1"/>
    <property type="match status" value="1"/>
</dbReference>
<protein>
    <recommendedName>
        <fullName evidence="7">DNA 3'-5' helicase</fullName>
        <ecNumber evidence="7">5.6.2.4</ecNumber>
    </recommendedName>
</protein>
<feature type="compositionally biased region" description="Acidic residues" evidence="8">
    <location>
        <begin position="639"/>
        <end position="653"/>
    </location>
</feature>
<accession>A0AAD7NB00</accession>
<gene>
    <name evidence="11" type="ORF">B0H16DRAFT_1723273</name>
</gene>
<evidence type="ECO:0000256" key="5">
    <source>
        <dbReference type="ARBA" id="ARBA00023235"/>
    </source>
</evidence>
<evidence type="ECO:0000256" key="4">
    <source>
        <dbReference type="ARBA" id="ARBA00023125"/>
    </source>
</evidence>
<dbReference type="SUPFAM" id="SSF52540">
    <property type="entry name" value="P-loop containing nucleoside triphosphate hydrolases"/>
    <property type="match status" value="1"/>
</dbReference>
<dbReference type="GO" id="GO:0016787">
    <property type="term" value="F:hydrolase activity"/>
    <property type="evidence" value="ECO:0007669"/>
    <property type="project" value="UniProtKB-KW"/>
</dbReference>
<dbReference type="GO" id="GO:0000724">
    <property type="term" value="P:double-strand break repair via homologous recombination"/>
    <property type="evidence" value="ECO:0007669"/>
    <property type="project" value="TreeGrafter"/>
</dbReference>
<dbReference type="GO" id="GO:0005694">
    <property type="term" value="C:chromosome"/>
    <property type="evidence" value="ECO:0007669"/>
    <property type="project" value="TreeGrafter"/>
</dbReference>
<dbReference type="Gene3D" id="3.40.50.300">
    <property type="entry name" value="P-loop containing nucleotide triphosphate hydrolases"/>
    <property type="match status" value="2"/>
</dbReference>
<reference evidence="11" key="1">
    <citation type="submission" date="2023-03" db="EMBL/GenBank/DDBJ databases">
        <title>Massive genome expansion in bonnet fungi (Mycena s.s.) driven by repeated elements and novel gene families across ecological guilds.</title>
        <authorList>
            <consortium name="Lawrence Berkeley National Laboratory"/>
            <person name="Harder C.B."/>
            <person name="Miyauchi S."/>
            <person name="Viragh M."/>
            <person name="Kuo A."/>
            <person name="Thoen E."/>
            <person name="Andreopoulos B."/>
            <person name="Lu D."/>
            <person name="Skrede I."/>
            <person name="Drula E."/>
            <person name="Henrissat B."/>
            <person name="Morin E."/>
            <person name="Kohler A."/>
            <person name="Barry K."/>
            <person name="LaButti K."/>
            <person name="Morin E."/>
            <person name="Salamov A."/>
            <person name="Lipzen A."/>
            <person name="Mereny Z."/>
            <person name="Hegedus B."/>
            <person name="Baldrian P."/>
            <person name="Stursova M."/>
            <person name="Weitz H."/>
            <person name="Taylor A."/>
            <person name="Grigoriev I.V."/>
            <person name="Nagy L.G."/>
            <person name="Martin F."/>
            <person name="Kauserud H."/>
        </authorList>
    </citation>
    <scope>NUCLEOTIDE SEQUENCE</scope>
    <source>
        <strain evidence="11">CBHHK182m</strain>
    </source>
</reference>
<dbReference type="InterPro" id="IPR011545">
    <property type="entry name" value="DEAD/DEAH_box_helicase_dom"/>
</dbReference>
<dbReference type="GO" id="GO:0043138">
    <property type="term" value="F:3'-5' DNA helicase activity"/>
    <property type="evidence" value="ECO:0007669"/>
    <property type="project" value="UniProtKB-EC"/>
</dbReference>
<dbReference type="InterPro" id="IPR027417">
    <property type="entry name" value="P-loop_NTPase"/>
</dbReference>
<dbReference type="GO" id="GO:0003677">
    <property type="term" value="F:DNA binding"/>
    <property type="evidence" value="ECO:0007669"/>
    <property type="project" value="UniProtKB-KW"/>
</dbReference>
<evidence type="ECO:0000256" key="3">
    <source>
        <dbReference type="ARBA" id="ARBA00022840"/>
    </source>
</evidence>
<dbReference type="GO" id="GO:0005524">
    <property type="term" value="F:ATP binding"/>
    <property type="evidence" value="ECO:0007669"/>
    <property type="project" value="UniProtKB-KW"/>
</dbReference>
<evidence type="ECO:0000256" key="7">
    <source>
        <dbReference type="ARBA" id="ARBA00034808"/>
    </source>
</evidence>
<evidence type="ECO:0000259" key="9">
    <source>
        <dbReference type="PROSITE" id="PS51192"/>
    </source>
</evidence>
<evidence type="ECO:0000259" key="10">
    <source>
        <dbReference type="PROSITE" id="PS51194"/>
    </source>
</evidence>
<evidence type="ECO:0000313" key="12">
    <source>
        <dbReference type="Proteomes" id="UP001215598"/>
    </source>
</evidence>
<keyword evidence="12" id="KW-1185">Reference proteome</keyword>
<dbReference type="InterPro" id="IPR014001">
    <property type="entry name" value="Helicase_ATP-bd"/>
</dbReference>
<sequence>MVPNPRWQDPIGRQTIQTIVKKLIPNWTTGLRPIQEDLVSPILDSEDVLCCTATGDGKSAAFSIPILVLNEYNANRQLYPSGLRTRQNPVGLVVTPTKGLASNIVSELKQLGVSAFSYCRESLAESRRNGIDLTSEIKTCQKYQVICVDPEHLRSKEWREISDSSIFRAHIFYAATDEVHLINTWGLEFRTDFGLIGLFVRGRLPSSISVVGLSATLAPGRATTAVCETLGLYGNAFHLIRRTNERPNVQFIMKVLGHGLSGYSFPDLLPFLQSGRKAVIFCPTIDMVFRVYVFIWRLQSRTADKLRRTRMYTSLCPAEYNQETLRLLNDDPYFQIVIATVAFSNGINATTLDDSITLSFPVTGDNAWQNGGRVGRKPGSIGRSVMLVQPSSIAAASKQIANPPSESSTGKKRTKGGRQRGAVASMDPLKARLLTEITCLNAVVNDHYANPPLDTSTVDCIAANRPLPCSLCLPQSGKTLIFAVPPDSPRFEPLALPAAPAPSTFPLPPPKKNKLTKKERKPAAAALIAYRDTLCEEQHLIGNFIEHPISLFLPSTFQTALLDKLITLESRTAFDIVIKDWRHRELHGTTLFNLVSKLRSDVHDERGTTRLARNAAQRQKRKDGQPRRSGTKRKAPSSEESEEEQSDSSESDSDSSMPAAVLTPPPTVTRKPRKRPALGTVTNAPKTKSVKAPAPSAAEVAKEYRPAYNFTI</sequence>
<dbReference type="GO" id="GO:0005737">
    <property type="term" value="C:cytoplasm"/>
    <property type="evidence" value="ECO:0007669"/>
    <property type="project" value="TreeGrafter"/>
</dbReference>
<dbReference type="CDD" id="cd18785">
    <property type="entry name" value="SF2_C"/>
    <property type="match status" value="1"/>
</dbReference>
<evidence type="ECO:0000313" key="11">
    <source>
        <dbReference type="EMBL" id="KAJ7753240.1"/>
    </source>
</evidence>
<feature type="region of interest" description="Disordered" evidence="8">
    <location>
        <begin position="603"/>
        <end position="698"/>
    </location>
</feature>
<evidence type="ECO:0000256" key="1">
    <source>
        <dbReference type="ARBA" id="ARBA00005446"/>
    </source>
</evidence>
<keyword evidence="11" id="KW-0378">Hydrolase</keyword>
<keyword evidence="2" id="KW-0547">Nucleotide-binding</keyword>
<dbReference type="InterPro" id="IPR001650">
    <property type="entry name" value="Helicase_C-like"/>
</dbReference>
<dbReference type="PANTHER" id="PTHR13710">
    <property type="entry name" value="DNA HELICASE RECQ FAMILY MEMBER"/>
    <property type="match status" value="1"/>
</dbReference>
<comment type="caution">
    <text evidence="11">The sequence shown here is derived from an EMBL/GenBank/DDBJ whole genome shotgun (WGS) entry which is preliminary data.</text>
</comment>
<comment type="similarity">
    <text evidence="1">Belongs to the helicase family. RecQ subfamily.</text>
</comment>
<feature type="domain" description="Helicase ATP-binding" evidence="9">
    <location>
        <begin position="39"/>
        <end position="221"/>
    </location>
</feature>
<dbReference type="Proteomes" id="UP001215598">
    <property type="component" value="Unassembled WGS sequence"/>
</dbReference>
<keyword evidence="5" id="KW-0413">Isomerase</keyword>
<name>A0AAD7NB00_9AGAR</name>
<feature type="compositionally biased region" description="Polar residues" evidence="8">
    <location>
        <begin position="396"/>
        <end position="408"/>
    </location>
</feature>
<dbReference type="PANTHER" id="PTHR13710:SF105">
    <property type="entry name" value="ATP-DEPENDENT DNA HELICASE Q1"/>
    <property type="match status" value="1"/>
</dbReference>
<evidence type="ECO:0000256" key="8">
    <source>
        <dbReference type="SAM" id="MobiDB-lite"/>
    </source>
</evidence>
<evidence type="ECO:0000256" key="6">
    <source>
        <dbReference type="ARBA" id="ARBA00034617"/>
    </source>
</evidence>
<feature type="region of interest" description="Disordered" evidence="8">
    <location>
        <begin position="396"/>
        <end position="422"/>
    </location>
</feature>
<dbReference type="SMART" id="SM00487">
    <property type="entry name" value="DEXDc"/>
    <property type="match status" value="1"/>
</dbReference>
<dbReference type="GO" id="GO:0009378">
    <property type="term" value="F:four-way junction helicase activity"/>
    <property type="evidence" value="ECO:0007669"/>
    <property type="project" value="TreeGrafter"/>
</dbReference>
<dbReference type="AlphaFoldDB" id="A0AAD7NB00"/>
<keyword evidence="3" id="KW-0067">ATP-binding</keyword>
<dbReference type="EC" id="5.6.2.4" evidence="7"/>
<dbReference type="Pfam" id="PF00271">
    <property type="entry name" value="Helicase_C"/>
    <property type="match status" value="1"/>
</dbReference>
<dbReference type="EMBL" id="JARKIB010000056">
    <property type="protein sequence ID" value="KAJ7753240.1"/>
    <property type="molecule type" value="Genomic_DNA"/>
</dbReference>
<organism evidence="11 12">
    <name type="scientific">Mycena metata</name>
    <dbReference type="NCBI Taxonomy" id="1033252"/>
    <lineage>
        <taxon>Eukaryota</taxon>
        <taxon>Fungi</taxon>
        <taxon>Dikarya</taxon>
        <taxon>Basidiomycota</taxon>
        <taxon>Agaricomycotina</taxon>
        <taxon>Agaricomycetes</taxon>
        <taxon>Agaricomycetidae</taxon>
        <taxon>Agaricales</taxon>
        <taxon>Marasmiineae</taxon>
        <taxon>Mycenaceae</taxon>
        <taxon>Mycena</taxon>
    </lineage>
</organism>
<evidence type="ECO:0000256" key="2">
    <source>
        <dbReference type="ARBA" id="ARBA00022741"/>
    </source>
</evidence>
<comment type="catalytic activity">
    <reaction evidence="6">
        <text>Couples ATP hydrolysis with the unwinding of duplex DNA by translocating in the 3'-5' direction.</text>
        <dbReference type="EC" id="5.6.2.4"/>
    </reaction>
</comment>